<feature type="region of interest" description="Disordered" evidence="2">
    <location>
        <begin position="173"/>
        <end position="211"/>
    </location>
</feature>
<dbReference type="PANTHER" id="PTHR28532:SF1">
    <property type="entry name" value="ORAL CANCER OVEREXPRESSED 1"/>
    <property type="match status" value="1"/>
</dbReference>
<dbReference type="InterPro" id="IPR052436">
    <property type="entry name" value="LTO1_adapter"/>
</dbReference>
<organism evidence="4 5">
    <name type="scientific">Kwoniella shivajii</name>
    <dbReference type="NCBI Taxonomy" id="564305"/>
    <lineage>
        <taxon>Eukaryota</taxon>
        <taxon>Fungi</taxon>
        <taxon>Dikarya</taxon>
        <taxon>Basidiomycota</taxon>
        <taxon>Agaricomycotina</taxon>
        <taxon>Tremellomycetes</taxon>
        <taxon>Tremellales</taxon>
        <taxon>Cryptococcaceae</taxon>
        <taxon>Kwoniella</taxon>
    </lineage>
</organism>
<gene>
    <name evidence="4" type="ORF">IL334_005997</name>
</gene>
<reference evidence="4 5" key="1">
    <citation type="submission" date="2024-01" db="EMBL/GenBank/DDBJ databases">
        <title>Comparative genomics of Cryptococcus and Kwoniella reveals pathogenesis evolution and contrasting modes of karyotype evolution via chromosome fusion or intercentromeric recombination.</title>
        <authorList>
            <person name="Coelho M.A."/>
            <person name="David-Palma M."/>
            <person name="Shea T."/>
            <person name="Bowers K."/>
            <person name="McGinley-Smith S."/>
            <person name="Mohammad A.W."/>
            <person name="Gnirke A."/>
            <person name="Yurkov A.M."/>
            <person name="Nowrousian M."/>
            <person name="Sun S."/>
            <person name="Cuomo C.A."/>
            <person name="Heitman J."/>
        </authorList>
    </citation>
    <scope>NUCLEOTIDE SEQUENCE [LARGE SCALE GENOMIC DNA]</scope>
    <source>
        <strain evidence="4">CBS 11374</strain>
    </source>
</reference>
<accession>A0ABZ1D530</accession>
<evidence type="ECO:0000313" key="4">
    <source>
        <dbReference type="EMBL" id="WRT69015.1"/>
    </source>
</evidence>
<name>A0ABZ1D530_9TREE</name>
<dbReference type="Proteomes" id="UP001329825">
    <property type="component" value="Chromosome 8"/>
</dbReference>
<dbReference type="EMBL" id="CP141888">
    <property type="protein sequence ID" value="WRT69015.1"/>
    <property type="molecule type" value="Genomic_DNA"/>
</dbReference>
<comment type="similarity">
    <text evidence="1">Belongs to the LTO1 family.</text>
</comment>
<evidence type="ECO:0000256" key="1">
    <source>
        <dbReference type="ARBA" id="ARBA00038090"/>
    </source>
</evidence>
<dbReference type="PANTHER" id="PTHR28532">
    <property type="entry name" value="GEO13458P1"/>
    <property type="match status" value="1"/>
</dbReference>
<dbReference type="InterPro" id="IPR019191">
    <property type="entry name" value="Essential_protein_Yae1_N"/>
</dbReference>
<evidence type="ECO:0000256" key="2">
    <source>
        <dbReference type="SAM" id="MobiDB-lite"/>
    </source>
</evidence>
<evidence type="ECO:0000313" key="5">
    <source>
        <dbReference type="Proteomes" id="UP001329825"/>
    </source>
</evidence>
<keyword evidence="5" id="KW-1185">Reference proteome</keyword>
<feature type="domain" description="Essential protein Yae1 N-terminal" evidence="3">
    <location>
        <begin position="25"/>
        <end position="63"/>
    </location>
</feature>
<dbReference type="GeneID" id="87958127"/>
<dbReference type="Pfam" id="PF09811">
    <property type="entry name" value="Yae1_N"/>
    <property type="match status" value="1"/>
</dbReference>
<proteinExistence type="inferred from homology"/>
<dbReference type="RefSeq" id="XP_062793754.1">
    <property type="nucleotide sequence ID" value="XM_062937703.1"/>
</dbReference>
<protein>
    <recommendedName>
        <fullName evidence="3">Essential protein Yae1 N-terminal domain-containing protein</fullName>
    </recommendedName>
</protein>
<sequence>MNPYSDNEDVLEEITNMESKFYKEGYESGYAHGKLHGLFEGRELGREKAWELWEEVGYYQGWANVYVSLLNGNGNGNKEKEGRKGKDARALNHAQILLSLIETFPIENPSSTPIPIPNSSSSSLPVESSSAPLDLAGLLSNIRARYKLLCSSLGQRPRLQVAHIVEAIPGSGASGAAPSTNQQFDSNGDRQGVVQGIEGPMKGVDTRQLRF</sequence>
<evidence type="ECO:0000259" key="3">
    <source>
        <dbReference type="Pfam" id="PF09811"/>
    </source>
</evidence>